<dbReference type="InterPro" id="IPR036388">
    <property type="entry name" value="WH-like_DNA-bd_sf"/>
</dbReference>
<name>A0A412YZM7_9FIRM</name>
<protein>
    <submittedName>
        <fullName evidence="1">Uncharacterized protein</fullName>
    </submittedName>
</protein>
<dbReference type="InterPro" id="IPR051677">
    <property type="entry name" value="AfsR-DnrI-RedD_regulator"/>
</dbReference>
<dbReference type="PANTHER" id="PTHR35807">
    <property type="entry name" value="TRANSCRIPTIONAL REGULATOR REDD-RELATED"/>
    <property type="match status" value="1"/>
</dbReference>
<dbReference type="SUPFAM" id="SSF46894">
    <property type="entry name" value="C-terminal effector domain of the bipartite response regulators"/>
    <property type="match status" value="1"/>
</dbReference>
<dbReference type="AlphaFoldDB" id="A0A412YZM7"/>
<dbReference type="Proteomes" id="UP000284543">
    <property type="component" value="Unassembled WGS sequence"/>
</dbReference>
<reference evidence="1 2" key="1">
    <citation type="submission" date="2018-08" db="EMBL/GenBank/DDBJ databases">
        <title>A genome reference for cultivated species of the human gut microbiota.</title>
        <authorList>
            <person name="Zou Y."/>
            <person name="Xue W."/>
            <person name="Luo G."/>
        </authorList>
    </citation>
    <scope>NUCLEOTIDE SEQUENCE [LARGE SCALE GENOMIC DNA]</scope>
    <source>
        <strain evidence="1 2">AF14-18</strain>
    </source>
</reference>
<dbReference type="RefSeq" id="WP_117565837.1">
    <property type="nucleotide sequence ID" value="NZ_CAUHGS010000004.1"/>
</dbReference>
<dbReference type="InterPro" id="IPR016032">
    <property type="entry name" value="Sig_transdc_resp-reg_C-effctor"/>
</dbReference>
<dbReference type="GO" id="GO:0006355">
    <property type="term" value="P:regulation of DNA-templated transcription"/>
    <property type="evidence" value="ECO:0007669"/>
    <property type="project" value="InterPro"/>
</dbReference>
<proteinExistence type="predicted"/>
<dbReference type="Gene3D" id="1.10.10.10">
    <property type="entry name" value="Winged helix-like DNA-binding domain superfamily/Winged helix DNA-binding domain"/>
    <property type="match status" value="1"/>
</dbReference>
<sequence>MPEKPKVYIQTFYGFDVFVNGRVIYFPSKKSKELLAILINQRGGSVSLAQVVHILYENLKESTAKRNIRVVYHRLRKTLEEYGCEEMLIHKRGIFSVHTEWFECDLYEFVKGNESYMTAYTGTYMAEYPWASATIPYLDKIYARMNDNDKTRREVYSEEWIG</sequence>
<dbReference type="GO" id="GO:0003677">
    <property type="term" value="F:DNA binding"/>
    <property type="evidence" value="ECO:0007669"/>
    <property type="project" value="InterPro"/>
</dbReference>
<comment type="caution">
    <text evidence="1">The sequence shown here is derived from an EMBL/GenBank/DDBJ whole genome shotgun (WGS) entry which is preliminary data.</text>
</comment>
<evidence type="ECO:0000313" key="1">
    <source>
        <dbReference type="EMBL" id="RGV73131.1"/>
    </source>
</evidence>
<gene>
    <name evidence="1" type="ORF">DWW02_22255</name>
</gene>
<accession>A0A412YZM7</accession>
<evidence type="ECO:0000313" key="2">
    <source>
        <dbReference type="Proteomes" id="UP000284543"/>
    </source>
</evidence>
<organism evidence="1 2">
    <name type="scientific">Enterocloster bolteae</name>
    <dbReference type="NCBI Taxonomy" id="208479"/>
    <lineage>
        <taxon>Bacteria</taxon>
        <taxon>Bacillati</taxon>
        <taxon>Bacillota</taxon>
        <taxon>Clostridia</taxon>
        <taxon>Lachnospirales</taxon>
        <taxon>Lachnospiraceae</taxon>
        <taxon>Enterocloster</taxon>
    </lineage>
</organism>
<dbReference type="EMBL" id="QRZM01000011">
    <property type="protein sequence ID" value="RGV73131.1"/>
    <property type="molecule type" value="Genomic_DNA"/>
</dbReference>